<dbReference type="PANTHER" id="PTHR46375:SF3">
    <property type="entry name" value="KELCH REPEAT AND BTB DOMAIN-CONTAINING PROTEIN 13"/>
    <property type="match status" value="1"/>
</dbReference>
<dbReference type="Proteomes" id="UP000275408">
    <property type="component" value="Unassembled WGS sequence"/>
</dbReference>
<evidence type="ECO:0000313" key="2">
    <source>
        <dbReference type="Proteomes" id="UP000275408"/>
    </source>
</evidence>
<dbReference type="InterPro" id="IPR052392">
    <property type="entry name" value="Kelch-BTB_domain-containing"/>
</dbReference>
<gene>
    <name evidence="1" type="ORF">pdam_00005577</name>
</gene>
<reference evidence="1 2" key="1">
    <citation type="journal article" date="2018" name="Sci. Rep.">
        <title>Comparative analysis of the Pocillopora damicornis genome highlights role of immune system in coral evolution.</title>
        <authorList>
            <person name="Cunning R."/>
            <person name="Bay R.A."/>
            <person name="Gillette P."/>
            <person name="Baker A.C."/>
            <person name="Traylor-Knowles N."/>
        </authorList>
    </citation>
    <scope>NUCLEOTIDE SEQUENCE [LARGE SCALE GENOMIC DNA]</scope>
    <source>
        <strain evidence="1">RSMAS</strain>
        <tissue evidence="1">Whole animal</tissue>
    </source>
</reference>
<evidence type="ECO:0000313" key="1">
    <source>
        <dbReference type="EMBL" id="RMX41744.1"/>
    </source>
</evidence>
<dbReference type="Gene3D" id="2.120.10.80">
    <property type="entry name" value="Kelch-type beta propeller"/>
    <property type="match status" value="1"/>
</dbReference>
<dbReference type="InterPro" id="IPR015915">
    <property type="entry name" value="Kelch-typ_b-propeller"/>
</dbReference>
<dbReference type="PANTHER" id="PTHR46375">
    <property type="entry name" value="KELCH REPEAT AND BTB DOMAIN-CONTAINING PROTEIN 13-RELATED"/>
    <property type="match status" value="1"/>
</dbReference>
<keyword evidence="2" id="KW-1185">Reference proteome</keyword>
<dbReference type="SUPFAM" id="SSF117281">
    <property type="entry name" value="Kelch motif"/>
    <property type="match status" value="1"/>
</dbReference>
<proteinExistence type="predicted"/>
<accession>A0A3M6TKI3</accession>
<organism evidence="1 2">
    <name type="scientific">Pocillopora damicornis</name>
    <name type="common">Cauliflower coral</name>
    <name type="synonym">Millepora damicornis</name>
    <dbReference type="NCBI Taxonomy" id="46731"/>
    <lineage>
        <taxon>Eukaryota</taxon>
        <taxon>Metazoa</taxon>
        <taxon>Cnidaria</taxon>
        <taxon>Anthozoa</taxon>
        <taxon>Hexacorallia</taxon>
        <taxon>Scleractinia</taxon>
        <taxon>Astrocoeniina</taxon>
        <taxon>Pocilloporidae</taxon>
        <taxon>Pocillopora</taxon>
    </lineage>
</organism>
<comment type="caution">
    <text evidence="1">The sequence shown here is derived from an EMBL/GenBank/DDBJ whole genome shotgun (WGS) entry which is preliminary data.</text>
</comment>
<dbReference type="EMBL" id="RCHS01003444">
    <property type="protein sequence ID" value="RMX41744.1"/>
    <property type="molecule type" value="Genomic_DNA"/>
</dbReference>
<name>A0A3M6TKI3_POCDA</name>
<sequence length="238" mass="27647">MDLVRDAVDSIYSRYCDNFSVSPRKSLEISSFVVIRGEELLCYFLGENSWCTLSKIPSEYGELQHLFPCKGDLYSTARPKSVIVSYNPHTNSWTRLPNIGEDTYLLKIYVGNDESYALLSDVCTSCIDSHIRSLENDLCDRAHSTFISKYKPESQSWQKILSLDLFYHFVRRDFCIVASEHSIYFIGGLVCVNMRKKYLSDVDRYELSKHQWKKVADIRIARRRAVNETYTTLRSLNL</sequence>
<dbReference type="AlphaFoldDB" id="A0A3M6TKI3"/>
<protein>
    <submittedName>
        <fullName evidence="1">Uncharacterized protein</fullName>
    </submittedName>
</protein>